<reference evidence="7 8" key="1">
    <citation type="submission" date="2024-02" db="EMBL/GenBank/DDBJ databases">
        <authorList>
            <person name="Daric V."/>
            <person name="Darras S."/>
        </authorList>
    </citation>
    <scope>NUCLEOTIDE SEQUENCE [LARGE SCALE GENOMIC DNA]</scope>
</reference>
<feature type="domain" description="TSEN34 N-terminal" evidence="6">
    <location>
        <begin position="16"/>
        <end position="75"/>
    </location>
</feature>
<dbReference type="InterPro" id="IPR011856">
    <property type="entry name" value="tRNA_endonuc-like_dom_sf"/>
</dbReference>
<dbReference type="InterPro" id="IPR006677">
    <property type="entry name" value="tRNA_intron_Endonuc_cat-like"/>
</dbReference>
<evidence type="ECO:0000313" key="8">
    <source>
        <dbReference type="Proteomes" id="UP001642483"/>
    </source>
</evidence>
<dbReference type="InterPro" id="IPR006676">
    <property type="entry name" value="tRNA_splic"/>
</dbReference>
<evidence type="ECO:0000256" key="3">
    <source>
        <dbReference type="ARBA" id="ARBA00023239"/>
    </source>
</evidence>
<dbReference type="InterPro" id="IPR059049">
    <property type="entry name" value="TSEN34_N"/>
</dbReference>
<accession>A0ABP0GUV9</accession>
<dbReference type="Gene3D" id="3.40.1350.10">
    <property type="match status" value="1"/>
</dbReference>
<organism evidence="7 8">
    <name type="scientific">Clavelina lepadiformis</name>
    <name type="common">Light-bulb sea squirt</name>
    <name type="synonym">Ascidia lepadiformis</name>
    <dbReference type="NCBI Taxonomy" id="159417"/>
    <lineage>
        <taxon>Eukaryota</taxon>
        <taxon>Metazoa</taxon>
        <taxon>Chordata</taxon>
        <taxon>Tunicata</taxon>
        <taxon>Ascidiacea</taxon>
        <taxon>Aplousobranchia</taxon>
        <taxon>Clavelinidae</taxon>
        <taxon>Clavelina</taxon>
    </lineage>
</organism>
<gene>
    <name evidence="7" type="ORF">CVLEPA_LOCUS28792</name>
</gene>
<dbReference type="PANTHER" id="PTHR13070">
    <property type="entry name" value="TRNA-SPLICING ENDONUCLEASE SUBUNIT SEN34-RELATED"/>
    <property type="match status" value="1"/>
</dbReference>
<keyword evidence="2 4" id="KW-0819">tRNA processing</keyword>
<keyword evidence="8" id="KW-1185">Reference proteome</keyword>
<dbReference type="InterPro" id="IPR036167">
    <property type="entry name" value="tRNA_intron_Endo_cat-like_sf"/>
</dbReference>
<dbReference type="Proteomes" id="UP001642483">
    <property type="component" value="Unassembled WGS sequence"/>
</dbReference>
<evidence type="ECO:0000313" key="7">
    <source>
        <dbReference type="EMBL" id="CAK8695525.1"/>
    </source>
</evidence>
<dbReference type="EMBL" id="CAWYQH010000152">
    <property type="protein sequence ID" value="CAK8695525.1"/>
    <property type="molecule type" value="Genomic_DNA"/>
</dbReference>
<dbReference type="Pfam" id="PF26577">
    <property type="entry name" value="TSEN34_N"/>
    <property type="match status" value="1"/>
</dbReference>
<evidence type="ECO:0000259" key="6">
    <source>
        <dbReference type="Pfam" id="PF26577"/>
    </source>
</evidence>
<name>A0ABP0GUV9_CLALP</name>
<evidence type="ECO:0000256" key="1">
    <source>
        <dbReference type="ARBA" id="ARBA00008078"/>
    </source>
</evidence>
<dbReference type="NCBIfam" id="TIGR00324">
    <property type="entry name" value="endA"/>
    <property type="match status" value="1"/>
</dbReference>
<dbReference type="EC" id="4.6.1.16" evidence="4"/>
<dbReference type="Pfam" id="PF01974">
    <property type="entry name" value="tRNA_int_endo"/>
    <property type="match status" value="1"/>
</dbReference>
<dbReference type="SUPFAM" id="SSF53032">
    <property type="entry name" value="tRNA-intron endonuclease catalytic domain-like"/>
    <property type="match status" value="1"/>
</dbReference>
<comment type="caution">
    <text evidence="7">The sequence shown here is derived from an EMBL/GenBank/DDBJ whole genome shotgun (WGS) entry which is preliminary data.</text>
</comment>
<feature type="domain" description="tRNA intron endonuclease catalytic" evidence="5">
    <location>
        <begin position="248"/>
        <end position="329"/>
    </location>
</feature>
<protein>
    <recommendedName>
        <fullName evidence="4">tRNA-splicing endonuclease subunit Sen34</fullName>
        <ecNumber evidence="4">4.6.1.16</ecNumber>
    </recommendedName>
</protein>
<sequence length="338" mass="38756">MLNEDNMETNQDVSEVTIYNCHGKILVWSSEDVQLLREKYRIVGSLSGCFPRKSRQNSQLGIPLNLSKIEAKFILNFVNSKMLDQSNFPTDVDLSGYKEKIKDERLKQYEIQKRLKQEQKLIDLDMMATDIKRGKQLKLEKQEKKNNLTKIDSIETSQPMATCPNPNIARVECKNTADSVCSMDMSSTAKAQHTVVDFEQFKLSEIEKVERYGTEQTWVRLPEKSQFDFRYPLLSSSDIELSADENIQYEVFRDLHHQGYFLTDGMKFGGHFLVYPGDPGLYHSTYIAYCVPFQKNLSLTDYSALGRLATSVKKTLLLCSLDENNDVIYSSIAWSGLA</sequence>
<evidence type="ECO:0000259" key="5">
    <source>
        <dbReference type="Pfam" id="PF01974"/>
    </source>
</evidence>
<evidence type="ECO:0000256" key="4">
    <source>
        <dbReference type="PIRNR" id="PIRNR017250"/>
    </source>
</evidence>
<dbReference type="PANTHER" id="PTHR13070:SF0">
    <property type="entry name" value="TRNA-SPLICING ENDONUCLEASE SUBUNIT SEN34"/>
    <property type="match status" value="1"/>
</dbReference>
<proteinExistence type="inferred from homology"/>
<dbReference type="CDD" id="cd22363">
    <property type="entry name" value="tRNA-intron_lyase_C"/>
    <property type="match status" value="1"/>
</dbReference>
<comment type="similarity">
    <text evidence="1 4">Belongs to the tRNA-intron endonuclease family.</text>
</comment>
<keyword evidence="3 4" id="KW-0456">Lyase</keyword>
<comment type="function">
    <text evidence="4">Constitutes one of the two catalytic subunit of the tRNA-splicing endonuclease complex, a complex responsible for identification and cleavage of the splice sites in pre-tRNA. It cleaves pre-tRNA at the 5'- and 3'-splice sites to release the intron. The products are an intron and two tRNA half-molecules bearing 2',3'-cyclic phosphate and 5'-OH termini. There are no conserved sequences at the splice sites, but the intron is invariably located at the same site in the gene, placing the splice sites an invariant distance from the constant structural features of the tRNA body.</text>
</comment>
<dbReference type="PIRSF" id="PIRSF017250">
    <property type="entry name" value="tRNA_splic_SEN34"/>
    <property type="match status" value="1"/>
</dbReference>
<evidence type="ECO:0000256" key="2">
    <source>
        <dbReference type="ARBA" id="ARBA00022694"/>
    </source>
</evidence>
<dbReference type="InterPro" id="IPR016690">
    <property type="entry name" value="TSEN34"/>
</dbReference>